<accession>A0A815PR06</accession>
<feature type="transmembrane region" description="Helical" evidence="1">
    <location>
        <begin position="26"/>
        <end position="50"/>
    </location>
</feature>
<dbReference type="AlphaFoldDB" id="A0A815PR06"/>
<evidence type="ECO:0000313" key="4">
    <source>
        <dbReference type="Proteomes" id="UP000663828"/>
    </source>
</evidence>
<keyword evidence="1" id="KW-0812">Transmembrane</keyword>
<feature type="transmembrane region" description="Helical" evidence="1">
    <location>
        <begin position="121"/>
        <end position="140"/>
    </location>
</feature>
<reference evidence="3" key="1">
    <citation type="submission" date="2021-02" db="EMBL/GenBank/DDBJ databases">
        <authorList>
            <person name="Nowell W R."/>
        </authorList>
    </citation>
    <scope>NUCLEOTIDE SEQUENCE</scope>
</reference>
<sequence length="216" mass="25649">MTWLVLERHILIFHDRLASTRRKRFLFRYLPLTVLIVYVSFFYLIVIFILPCENEYNYFVPICGASPCCQTLGIIGMWEFIAHTILPVRLGGIVSVVLVIRIQLQKCRLNRSIHWHKQWRMTFQLFFVSNLNISVKFPMFTTPLTHVLDLPPNAGVQIQLYFYFVSYFIIFFFPFASLCQFPSLRIKIRKQIVMILSKCTPTVTPMLNELYMKHIR</sequence>
<dbReference type="Proteomes" id="UP000663828">
    <property type="component" value="Unassembled WGS sequence"/>
</dbReference>
<keyword evidence="1" id="KW-0472">Membrane</keyword>
<protein>
    <submittedName>
        <fullName evidence="3">Uncharacterized protein</fullName>
    </submittedName>
</protein>
<dbReference type="EMBL" id="CAJNOJ010000448">
    <property type="protein sequence ID" value="CAF1451980.1"/>
    <property type="molecule type" value="Genomic_DNA"/>
</dbReference>
<proteinExistence type="predicted"/>
<evidence type="ECO:0000313" key="5">
    <source>
        <dbReference type="Proteomes" id="UP000663852"/>
    </source>
</evidence>
<organism evidence="3 5">
    <name type="scientific">Adineta ricciae</name>
    <name type="common">Rotifer</name>
    <dbReference type="NCBI Taxonomy" id="249248"/>
    <lineage>
        <taxon>Eukaryota</taxon>
        <taxon>Metazoa</taxon>
        <taxon>Spiralia</taxon>
        <taxon>Gnathifera</taxon>
        <taxon>Rotifera</taxon>
        <taxon>Eurotatoria</taxon>
        <taxon>Bdelloidea</taxon>
        <taxon>Adinetida</taxon>
        <taxon>Adinetidae</taxon>
        <taxon>Adineta</taxon>
    </lineage>
</organism>
<keyword evidence="4" id="KW-1185">Reference proteome</keyword>
<keyword evidence="1" id="KW-1133">Transmembrane helix</keyword>
<dbReference type="Proteomes" id="UP000663852">
    <property type="component" value="Unassembled WGS sequence"/>
</dbReference>
<comment type="caution">
    <text evidence="3">The sequence shown here is derived from an EMBL/GenBank/DDBJ whole genome shotgun (WGS) entry which is preliminary data.</text>
</comment>
<name>A0A815PR06_ADIRI</name>
<gene>
    <name evidence="3" type="ORF">EDS130_LOCUS39580</name>
    <name evidence="2" type="ORF">XAT740_LOCUS7768</name>
</gene>
<evidence type="ECO:0000256" key="1">
    <source>
        <dbReference type="SAM" id="Phobius"/>
    </source>
</evidence>
<feature type="transmembrane region" description="Helical" evidence="1">
    <location>
        <begin position="160"/>
        <end position="181"/>
    </location>
</feature>
<evidence type="ECO:0000313" key="2">
    <source>
        <dbReference type="EMBL" id="CAF0896040.1"/>
    </source>
</evidence>
<evidence type="ECO:0000313" key="3">
    <source>
        <dbReference type="EMBL" id="CAF1451980.1"/>
    </source>
</evidence>
<dbReference type="EMBL" id="CAJNOR010000377">
    <property type="protein sequence ID" value="CAF0896040.1"/>
    <property type="molecule type" value="Genomic_DNA"/>
</dbReference>
<feature type="transmembrane region" description="Helical" evidence="1">
    <location>
        <begin position="80"/>
        <end position="100"/>
    </location>
</feature>